<evidence type="ECO:0000313" key="3">
    <source>
        <dbReference type="Proteomes" id="UP001341840"/>
    </source>
</evidence>
<accession>A0ABU6ZPV3</accession>
<comment type="caution">
    <text evidence="2">The sequence shown here is derived from an EMBL/GenBank/DDBJ whole genome shotgun (WGS) entry which is preliminary data.</text>
</comment>
<feature type="compositionally biased region" description="Basic and acidic residues" evidence="1">
    <location>
        <begin position="56"/>
        <end position="77"/>
    </location>
</feature>
<reference evidence="2 3" key="1">
    <citation type="journal article" date="2023" name="Plants (Basel)">
        <title>Bridging the Gap: Combining Genomics and Transcriptomics Approaches to Understand Stylosanthes scabra, an Orphan Legume from the Brazilian Caatinga.</title>
        <authorList>
            <person name="Ferreira-Neto J.R.C."/>
            <person name="da Silva M.D."/>
            <person name="Binneck E."/>
            <person name="de Melo N.F."/>
            <person name="da Silva R.H."/>
            <person name="de Melo A.L.T.M."/>
            <person name="Pandolfi V."/>
            <person name="Bustamante F.O."/>
            <person name="Brasileiro-Vidal A.C."/>
            <person name="Benko-Iseppon A.M."/>
        </authorList>
    </citation>
    <scope>NUCLEOTIDE SEQUENCE [LARGE SCALE GENOMIC DNA]</scope>
    <source>
        <tissue evidence="2">Leaves</tissue>
    </source>
</reference>
<dbReference type="Proteomes" id="UP001341840">
    <property type="component" value="Unassembled WGS sequence"/>
</dbReference>
<dbReference type="EMBL" id="JASCZI010272983">
    <property type="protein sequence ID" value="MED6223972.1"/>
    <property type="molecule type" value="Genomic_DNA"/>
</dbReference>
<proteinExistence type="predicted"/>
<keyword evidence="3" id="KW-1185">Reference proteome</keyword>
<feature type="compositionally biased region" description="Basic residues" evidence="1">
    <location>
        <begin position="36"/>
        <end position="46"/>
    </location>
</feature>
<sequence length="100" mass="11085">MGTDQTRQKQSNPVKNGPTEPHGSGMGNSITLQSLHVRRRSARVIKARPSSQPGPDPRKNEKRKLEEQEKRNLEHSVRAPTPRRGFSGPNQPCLGVDINA</sequence>
<feature type="region of interest" description="Disordered" evidence="1">
    <location>
        <begin position="1"/>
        <end position="100"/>
    </location>
</feature>
<evidence type="ECO:0000256" key="1">
    <source>
        <dbReference type="SAM" id="MobiDB-lite"/>
    </source>
</evidence>
<gene>
    <name evidence="2" type="ORF">PIB30_079363</name>
</gene>
<evidence type="ECO:0000313" key="2">
    <source>
        <dbReference type="EMBL" id="MED6223972.1"/>
    </source>
</evidence>
<feature type="compositionally biased region" description="Polar residues" evidence="1">
    <location>
        <begin position="1"/>
        <end position="14"/>
    </location>
</feature>
<name>A0ABU6ZPV3_9FABA</name>
<organism evidence="2 3">
    <name type="scientific">Stylosanthes scabra</name>
    <dbReference type="NCBI Taxonomy" id="79078"/>
    <lineage>
        <taxon>Eukaryota</taxon>
        <taxon>Viridiplantae</taxon>
        <taxon>Streptophyta</taxon>
        <taxon>Embryophyta</taxon>
        <taxon>Tracheophyta</taxon>
        <taxon>Spermatophyta</taxon>
        <taxon>Magnoliopsida</taxon>
        <taxon>eudicotyledons</taxon>
        <taxon>Gunneridae</taxon>
        <taxon>Pentapetalae</taxon>
        <taxon>rosids</taxon>
        <taxon>fabids</taxon>
        <taxon>Fabales</taxon>
        <taxon>Fabaceae</taxon>
        <taxon>Papilionoideae</taxon>
        <taxon>50 kb inversion clade</taxon>
        <taxon>dalbergioids sensu lato</taxon>
        <taxon>Dalbergieae</taxon>
        <taxon>Pterocarpus clade</taxon>
        <taxon>Stylosanthes</taxon>
    </lineage>
</organism>
<protein>
    <submittedName>
        <fullName evidence="2">Uncharacterized protein</fullName>
    </submittedName>
</protein>